<evidence type="ECO:0000313" key="1">
    <source>
        <dbReference type="EMBL" id="SFG20328.1"/>
    </source>
</evidence>
<organism evidence="1 2">
    <name type="scientific">Neptunomonas qingdaonensis</name>
    <dbReference type="NCBI Taxonomy" id="1045558"/>
    <lineage>
        <taxon>Bacteria</taxon>
        <taxon>Pseudomonadati</taxon>
        <taxon>Pseudomonadota</taxon>
        <taxon>Gammaproteobacteria</taxon>
        <taxon>Oceanospirillales</taxon>
        <taxon>Oceanospirillaceae</taxon>
        <taxon>Neptunomonas</taxon>
    </lineage>
</organism>
<dbReference type="STRING" id="1045558.SAMN05216175_104105"/>
<dbReference type="Pfam" id="PF12915">
    <property type="entry name" value="DUF3833"/>
    <property type="match status" value="1"/>
</dbReference>
<sequence>MKLLALKDLNFKNLAKVALMVSIPFISACAVNIDEYSEVKPELDLSEFFNGHLEAYGIVQDFKGKVSRRFTADILGQWEGDKGVLDEQFVFADGEEQHRCWHLNKSGQEYTGTAGDVVGEAKGKVAGNALNWSYVLSVPVEGKYWNINLNDWMYLVDENNLINRAKMSKFGLEVGQITLYIRKVSSQAHRPLTQGCRT</sequence>
<evidence type="ECO:0008006" key="3">
    <source>
        <dbReference type="Google" id="ProtNLM"/>
    </source>
</evidence>
<gene>
    <name evidence="1" type="ORF">SAMN05216175_104105</name>
</gene>
<accession>A0A1I2PWA9</accession>
<keyword evidence="2" id="KW-1185">Reference proteome</keyword>
<name>A0A1I2PWA9_9GAMM</name>
<dbReference type="EMBL" id="FOOU01000004">
    <property type="protein sequence ID" value="SFG20328.1"/>
    <property type="molecule type" value="Genomic_DNA"/>
</dbReference>
<dbReference type="RefSeq" id="WP_177201111.1">
    <property type="nucleotide sequence ID" value="NZ_FOOU01000004.1"/>
</dbReference>
<dbReference type="Proteomes" id="UP000198623">
    <property type="component" value="Unassembled WGS sequence"/>
</dbReference>
<dbReference type="AlphaFoldDB" id="A0A1I2PWA9"/>
<evidence type="ECO:0000313" key="2">
    <source>
        <dbReference type="Proteomes" id="UP000198623"/>
    </source>
</evidence>
<dbReference type="PROSITE" id="PS51257">
    <property type="entry name" value="PROKAR_LIPOPROTEIN"/>
    <property type="match status" value="1"/>
</dbReference>
<proteinExistence type="predicted"/>
<protein>
    <recommendedName>
        <fullName evidence="3">Lipoprotein</fullName>
    </recommendedName>
</protein>
<dbReference type="InterPro" id="IPR024409">
    <property type="entry name" value="DUF3833"/>
</dbReference>
<reference evidence="2" key="1">
    <citation type="submission" date="2016-10" db="EMBL/GenBank/DDBJ databases">
        <authorList>
            <person name="Varghese N."/>
            <person name="Submissions S."/>
        </authorList>
    </citation>
    <scope>NUCLEOTIDE SEQUENCE [LARGE SCALE GENOMIC DNA]</scope>
    <source>
        <strain evidence="2">CGMCC 1.10971</strain>
    </source>
</reference>